<name>A0A2U1JNB2_9FLAO</name>
<dbReference type="Proteomes" id="UP000245618">
    <property type="component" value="Unassembled WGS sequence"/>
</dbReference>
<organism evidence="1 2">
    <name type="scientific">Flavobacterium laiguense</name>
    <dbReference type="NCBI Taxonomy" id="2169409"/>
    <lineage>
        <taxon>Bacteria</taxon>
        <taxon>Pseudomonadati</taxon>
        <taxon>Bacteroidota</taxon>
        <taxon>Flavobacteriia</taxon>
        <taxon>Flavobacteriales</taxon>
        <taxon>Flavobacteriaceae</taxon>
        <taxon>Flavobacterium</taxon>
    </lineage>
</organism>
<gene>
    <name evidence="1" type="ORF">DB891_15705</name>
</gene>
<evidence type="ECO:0000313" key="1">
    <source>
        <dbReference type="EMBL" id="PWA06348.1"/>
    </source>
</evidence>
<evidence type="ECO:0000313" key="2">
    <source>
        <dbReference type="Proteomes" id="UP000245618"/>
    </source>
</evidence>
<dbReference type="OrthoDB" id="9766107at2"/>
<comment type="caution">
    <text evidence="1">The sequence shown here is derived from an EMBL/GenBank/DDBJ whole genome shotgun (WGS) entry which is preliminary data.</text>
</comment>
<accession>A0A2U1JNB2</accession>
<dbReference type="AlphaFoldDB" id="A0A2U1JNB2"/>
<sequence>MFYFNDDGSLCALRYNRWKVHFQIQEHHGIEVWSKPWTQLRVPMIIDLQGDPFERAEHDSEDYPHWLMEHIFY</sequence>
<proteinExistence type="predicted"/>
<dbReference type="InterPro" id="IPR017850">
    <property type="entry name" value="Alkaline_phosphatase_core_sf"/>
</dbReference>
<dbReference type="EMBL" id="QCZH01000026">
    <property type="protein sequence ID" value="PWA06348.1"/>
    <property type="molecule type" value="Genomic_DNA"/>
</dbReference>
<dbReference type="RefSeq" id="WP_116764530.1">
    <property type="nucleotide sequence ID" value="NZ_QCZH01000026.1"/>
</dbReference>
<dbReference type="SUPFAM" id="SSF53649">
    <property type="entry name" value="Alkaline phosphatase-like"/>
    <property type="match status" value="1"/>
</dbReference>
<dbReference type="Pfam" id="PF14707">
    <property type="entry name" value="Sulfatase_C"/>
    <property type="match status" value="1"/>
</dbReference>
<reference evidence="1 2" key="1">
    <citation type="submission" date="2018-04" db="EMBL/GenBank/DDBJ databases">
        <title>Flavobacterium sp. nov., isolated from glacier ice.</title>
        <authorList>
            <person name="Liu Q."/>
            <person name="Xin Y.-H."/>
        </authorList>
    </citation>
    <scope>NUCLEOTIDE SEQUENCE [LARGE SCALE GENOMIC DNA]</scope>
    <source>
        <strain evidence="1 2">LB2P30</strain>
    </source>
</reference>
<dbReference type="Gene3D" id="3.30.1120.10">
    <property type="match status" value="1"/>
</dbReference>
<keyword evidence="2" id="KW-1185">Reference proteome</keyword>
<protein>
    <submittedName>
        <fullName evidence="1">Uncharacterized protein</fullName>
    </submittedName>
</protein>